<dbReference type="InterPro" id="IPR040255">
    <property type="entry name" value="Non-specific_endonuclease"/>
</dbReference>
<feature type="active site" description="Proton acceptor" evidence="4">
    <location>
        <position position="241"/>
    </location>
</feature>
<sequence>MQCHKLKVLLYVTFVLCDFLVSSQFLLNAANCSISAQKDFPKDKEPFLLKRTKRGRDDADFFLPDYENQDDVFRVNKGERIYLVCPPASNYVSATKRHIQGVDCKGHNVLSVGNQNFNFSQLACHAEVKPDVQITGTKCARNGGTIIEIGFQAMGWHKTLRICHNIQLGHTYYTTHTVRTKLIKGGLYKRSNFQKASQRLYHGYDPNNYYKRTNQKEVFQRIVGKNIFEYVNKRQFLARGHLSPVKDFPLTTWQKFTFVYSNAAPQWMSINGGAWLSLETLVRENKKSDLYEVATGTHGVYKIKNKQGLAVGVSLNGDKIPVPEYFWKIVQDPVDKSCIAFVSINDPFLSAPPAPICTDVCARNKWPVRNQDMSKGFVYCCSYDDFKRAVVDVPHFDCHSTLHYV</sequence>
<dbReference type="EnsemblMetazoa" id="XM_014386412.2">
    <property type="protein sequence ID" value="XP_014241898.1"/>
    <property type="gene ID" value="LOC106662359"/>
</dbReference>
<keyword evidence="9" id="KW-1185">Reference proteome</keyword>
<comment type="similarity">
    <text evidence="1">Belongs to the DNA/RNA non-specific endonuclease family.</text>
</comment>
<dbReference type="GeneID" id="106662359"/>
<feature type="signal peptide" evidence="6">
    <location>
        <begin position="1"/>
        <end position="23"/>
    </location>
</feature>
<name>A0A8I6RDM9_CIMLE</name>
<evidence type="ECO:0000256" key="5">
    <source>
        <dbReference type="PIRSR" id="PIRSR640255-2"/>
    </source>
</evidence>
<reference evidence="8" key="1">
    <citation type="submission" date="2022-01" db="UniProtKB">
        <authorList>
            <consortium name="EnsemblMetazoa"/>
        </authorList>
    </citation>
    <scope>IDENTIFICATION</scope>
</reference>
<feature type="domain" description="DNA/RNA non-specific endonuclease/pyrophosphatase/phosphodiesterase" evidence="7">
    <location>
        <begin position="156"/>
        <end position="386"/>
    </location>
</feature>
<dbReference type="RefSeq" id="XP_014241898.1">
    <property type="nucleotide sequence ID" value="XM_014386412.2"/>
</dbReference>
<evidence type="ECO:0000256" key="4">
    <source>
        <dbReference type="PIRSR" id="PIRSR640255-1"/>
    </source>
</evidence>
<accession>A0A8I6RDM9</accession>
<keyword evidence="2" id="KW-0540">Nuclease</keyword>
<evidence type="ECO:0000256" key="3">
    <source>
        <dbReference type="ARBA" id="ARBA00022759"/>
    </source>
</evidence>
<organism evidence="8 9">
    <name type="scientific">Cimex lectularius</name>
    <name type="common">Bed bug</name>
    <name type="synonym">Acanthia lectularia</name>
    <dbReference type="NCBI Taxonomy" id="79782"/>
    <lineage>
        <taxon>Eukaryota</taxon>
        <taxon>Metazoa</taxon>
        <taxon>Ecdysozoa</taxon>
        <taxon>Arthropoda</taxon>
        <taxon>Hexapoda</taxon>
        <taxon>Insecta</taxon>
        <taxon>Pterygota</taxon>
        <taxon>Neoptera</taxon>
        <taxon>Paraneoptera</taxon>
        <taxon>Hemiptera</taxon>
        <taxon>Heteroptera</taxon>
        <taxon>Panheteroptera</taxon>
        <taxon>Cimicomorpha</taxon>
        <taxon>Cimicidae</taxon>
        <taxon>Cimex</taxon>
    </lineage>
</organism>
<keyword evidence="3" id="KW-0378">Hydrolase</keyword>
<dbReference type="RefSeq" id="XP_014241899.1">
    <property type="nucleotide sequence ID" value="XM_014386413.2"/>
</dbReference>
<evidence type="ECO:0000259" key="7">
    <source>
        <dbReference type="SMART" id="SM00892"/>
    </source>
</evidence>
<dbReference type="GO" id="GO:0003676">
    <property type="term" value="F:nucleic acid binding"/>
    <property type="evidence" value="ECO:0007669"/>
    <property type="project" value="InterPro"/>
</dbReference>
<protein>
    <recommendedName>
        <fullName evidence="7">DNA/RNA non-specific endonuclease/pyrophosphatase/phosphodiesterase domain-containing protein</fullName>
    </recommendedName>
</protein>
<dbReference type="Pfam" id="PF01223">
    <property type="entry name" value="Endonuclease_NS"/>
    <property type="match status" value="1"/>
</dbReference>
<feature type="binding site" evidence="5">
    <location>
        <position position="271"/>
    </location>
    <ligand>
        <name>Mg(2+)</name>
        <dbReference type="ChEBI" id="CHEBI:18420"/>
        <note>catalytic</note>
    </ligand>
</feature>
<dbReference type="PANTHER" id="PTHR13966">
    <property type="entry name" value="ENDONUCLEASE RELATED"/>
    <property type="match status" value="1"/>
</dbReference>
<dbReference type="InterPro" id="IPR001604">
    <property type="entry name" value="Endo_G_ENPP1-like_dom"/>
</dbReference>
<feature type="chain" id="PRO_5035103359" description="DNA/RNA non-specific endonuclease/pyrophosphatase/phosphodiesterase domain-containing protein" evidence="6">
    <location>
        <begin position="24"/>
        <end position="405"/>
    </location>
</feature>
<proteinExistence type="inferred from homology"/>
<dbReference type="GO" id="GO:0005634">
    <property type="term" value="C:nucleus"/>
    <property type="evidence" value="ECO:0007669"/>
    <property type="project" value="TreeGrafter"/>
</dbReference>
<dbReference type="GO" id="GO:0004521">
    <property type="term" value="F:RNA endonuclease activity"/>
    <property type="evidence" value="ECO:0007669"/>
    <property type="project" value="TreeGrafter"/>
</dbReference>
<keyword evidence="3" id="KW-0255">Endonuclease</keyword>
<dbReference type="Gene3D" id="3.40.570.10">
    <property type="entry name" value="Extracellular Endonuclease, subunit A"/>
    <property type="match status" value="1"/>
</dbReference>
<keyword evidence="6" id="KW-0732">Signal</keyword>
<dbReference type="GO" id="GO:0046872">
    <property type="term" value="F:metal ion binding"/>
    <property type="evidence" value="ECO:0007669"/>
    <property type="project" value="UniProtKB-KW"/>
</dbReference>
<evidence type="ECO:0000256" key="6">
    <source>
        <dbReference type="SAM" id="SignalP"/>
    </source>
</evidence>
<dbReference type="Proteomes" id="UP000494040">
    <property type="component" value="Unassembled WGS sequence"/>
</dbReference>
<dbReference type="InterPro" id="IPR044929">
    <property type="entry name" value="DNA/RNA_non-sp_Endonuclease_sf"/>
</dbReference>
<dbReference type="GO" id="GO:0000014">
    <property type="term" value="F:single-stranded DNA endodeoxyribonuclease activity"/>
    <property type="evidence" value="ECO:0007669"/>
    <property type="project" value="TreeGrafter"/>
</dbReference>
<dbReference type="GO" id="GO:0005743">
    <property type="term" value="C:mitochondrial inner membrane"/>
    <property type="evidence" value="ECO:0007669"/>
    <property type="project" value="TreeGrafter"/>
</dbReference>
<evidence type="ECO:0000313" key="9">
    <source>
        <dbReference type="Proteomes" id="UP000494040"/>
    </source>
</evidence>
<dbReference type="InterPro" id="IPR044925">
    <property type="entry name" value="His-Me_finger_sf"/>
</dbReference>
<dbReference type="EnsemblMetazoa" id="XM_014386413.2">
    <property type="protein sequence ID" value="XP_014241899.1"/>
    <property type="gene ID" value="LOC106662359"/>
</dbReference>
<dbReference type="PANTHER" id="PTHR13966:SF17">
    <property type="entry name" value="ENDONUCLEASE-RELATED"/>
    <property type="match status" value="1"/>
</dbReference>
<dbReference type="SMART" id="SM00892">
    <property type="entry name" value="Endonuclease_NS"/>
    <property type="match status" value="1"/>
</dbReference>
<evidence type="ECO:0000256" key="2">
    <source>
        <dbReference type="ARBA" id="ARBA00022722"/>
    </source>
</evidence>
<dbReference type="OMA" id="MLCQDVC"/>
<dbReference type="GO" id="GO:0006309">
    <property type="term" value="P:apoptotic DNA fragmentation"/>
    <property type="evidence" value="ECO:0007669"/>
    <property type="project" value="TreeGrafter"/>
</dbReference>
<keyword evidence="5" id="KW-0479">Metal-binding</keyword>
<evidence type="ECO:0000256" key="1">
    <source>
        <dbReference type="ARBA" id="ARBA00010052"/>
    </source>
</evidence>
<dbReference type="AlphaFoldDB" id="A0A8I6RDM9"/>
<evidence type="ECO:0000313" key="8">
    <source>
        <dbReference type="EnsemblMetazoa" id="XP_014241898.1"/>
    </source>
</evidence>
<dbReference type="OrthoDB" id="5960141at2759"/>
<dbReference type="KEGG" id="clec:106662359"/>
<dbReference type="SUPFAM" id="SSF54060">
    <property type="entry name" value="His-Me finger endonucleases"/>
    <property type="match status" value="1"/>
</dbReference>